<accession>A0ACC0AQG4</accession>
<protein>
    <submittedName>
        <fullName evidence="1">Uncharacterized protein</fullName>
    </submittedName>
</protein>
<sequence length="480" mass="55623">MARTKQIPKSSAPNRHYKVMLKEMKLKMINDEEKVDRLGNLPESLVSNILSRLPTKEAVQTSLLSKDWEYKWSSIYDLDLNDRNYTTCSRSTRKEKFANFVDRVLVHKGGEYSLRSVKIKCSSQYELTRIRSWISTALRRNVEKLEIDIWSASIVLPRNLYTCKSLKELRIFSQVTLRVPNETFFSKLKTIDFNHVILRNQESTNGELELNFPCLESMIMYCCKWKKVTHVKMNAPIMTSFHATYANYQFRDKTEGQFVFEIFGPKLVDFQLNGELSENYVLLPNKPSPIQNATLKVFFSNEWLPRGNRTGTLLRQLNAVTFLELSGEALIALTHGGEVGNQLPVFVNLTHLKLYSTYYYYTDGAAVIRLLHRTPVLRMLTMNLHTLVGRDLLYDGSLNEAVPKCFNSDLKEVKFRFAIDYLRREQDLGLMMYILKNAKELQHMEIICPEFKTIPLPSPEIRNKLFSAPRASKVAIITII</sequence>
<proteinExistence type="predicted"/>
<reference evidence="2" key="1">
    <citation type="journal article" date="2023" name="Nat. Plants">
        <title>Single-cell RNA sequencing provides a high-resolution roadmap for understanding the multicellular compartmentation of specialized metabolism.</title>
        <authorList>
            <person name="Sun S."/>
            <person name="Shen X."/>
            <person name="Li Y."/>
            <person name="Li Y."/>
            <person name="Wang S."/>
            <person name="Li R."/>
            <person name="Zhang H."/>
            <person name="Shen G."/>
            <person name="Guo B."/>
            <person name="Wei J."/>
            <person name="Xu J."/>
            <person name="St-Pierre B."/>
            <person name="Chen S."/>
            <person name="Sun C."/>
        </authorList>
    </citation>
    <scope>NUCLEOTIDE SEQUENCE [LARGE SCALE GENOMIC DNA]</scope>
</reference>
<evidence type="ECO:0000313" key="2">
    <source>
        <dbReference type="Proteomes" id="UP001060085"/>
    </source>
</evidence>
<comment type="caution">
    <text evidence="1">The sequence shown here is derived from an EMBL/GenBank/DDBJ whole genome shotgun (WGS) entry which is preliminary data.</text>
</comment>
<name>A0ACC0AQG4_CATRO</name>
<organism evidence="1 2">
    <name type="scientific">Catharanthus roseus</name>
    <name type="common">Madagascar periwinkle</name>
    <name type="synonym">Vinca rosea</name>
    <dbReference type="NCBI Taxonomy" id="4058"/>
    <lineage>
        <taxon>Eukaryota</taxon>
        <taxon>Viridiplantae</taxon>
        <taxon>Streptophyta</taxon>
        <taxon>Embryophyta</taxon>
        <taxon>Tracheophyta</taxon>
        <taxon>Spermatophyta</taxon>
        <taxon>Magnoliopsida</taxon>
        <taxon>eudicotyledons</taxon>
        <taxon>Gunneridae</taxon>
        <taxon>Pentapetalae</taxon>
        <taxon>asterids</taxon>
        <taxon>lamiids</taxon>
        <taxon>Gentianales</taxon>
        <taxon>Apocynaceae</taxon>
        <taxon>Rauvolfioideae</taxon>
        <taxon>Vinceae</taxon>
        <taxon>Catharanthinae</taxon>
        <taxon>Catharanthus</taxon>
    </lineage>
</organism>
<keyword evidence="2" id="KW-1185">Reference proteome</keyword>
<evidence type="ECO:0000313" key="1">
    <source>
        <dbReference type="EMBL" id="KAI5662595.1"/>
    </source>
</evidence>
<gene>
    <name evidence="1" type="ORF">M9H77_21918</name>
</gene>
<dbReference type="Proteomes" id="UP001060085">
    <property type="component" value="Linkage Group LG05"/>
</dbReference>
<dbReference type="EMBL" id="CM044705">
    <property type="protein sequence ID" value="KAI5662595.1"/>
    <property type="molecule type" value="Genomic_DNA"/>
</dbReference>